<evidence type="ECO:0000313" key="3">
    <source>
        <dbReference type="Proteomes" id="UP000002785"/>
    </source>
</evidence>
<name>B5I178_STRX2</name>
<gene>
    <name evidence="2" type="ORF">SSEG_09723</name>
</gene>
<proteinExistence type="predicted"/>
<dbReference type="EMBL" id="CM000951">
    <property type="protein sequence ID" value="EDY58833.1"/>
    <property type="molecule type" value="Genomic_DNA"/>
</dbReference>
<organism evidence="2 3">
    <name type="scientific">Streptomyces sviceus (strain ATCC 29083 / DSM 924 / JCM 4929 / NBRC 13980 / NCIMB 11184 / NRRL 5439 / UC 5370)</name>
    <dbReference type="NCBI Taxonomy" id="463191"/>
    <lineage>
        <taxon>Bacteria</taxon>
        <taxon>Bacillati</taxon>
        <taxon>Actinomycetota</taxon>
        <taxon>Actinomycetes</taxon>
        <taxon>Kitasatosporales</taxon>
        <taxon>Streptomycetaceae</taxon>
        <taxon>Streptomyces</taxon>
    </lineage>
</organism>
<protein>
    <submittedName>
        <fullName evidence="2">Uncharacterized protein</fullName>
    </submittedName>
</protein>
<evidence type="ECO:0000256" key="1">
    <source>
        <dbReference type="SAM" id="MobiDB-lite"/>
    </source>
</evidence>
<keyword evidence="3" id="KW-1185">Reference proteome</keyword>
<sequence>MDTAVHGLNPGPVCGRGQFSQRSVPGPSRTPSARGPRDRGQVVTQVALTAEGAEAHRAKSPRRRCESFVDGSSSRRSRKA</sequence>
<reference evidence="2" key="1">
    <citation type="submission" date="2009-10" db="EMBL/GenBank/DDBJ databases">
        <title>The genome sequence of Streptomyces sviceus strain ATCC 29083.</title>
        <authorList>
            <consortium name="The Broad Institute Genome Sequencing Platform"/>
            <consortium name="Broad Institute Microbial Sequencing Center"/>
            <person name="Fischbach M."/>
            <person name="Godfrey P."/>
            <person name="Ward D."/>
            <person name="Young S."/>
            <person name="Zeng Q."/>
            <person name="Koehrsen M."/>
            <person name="Alvarado L."/>
            <person name="Berlin A.M."/>
            <person name="Bochicchio J."/>
            <person name="Borenstein D."/>
            <person name="Chapman S.B."/>
            <person name="Chen Z."/>
            <person name="Engels R."/>
            <person name="Freedman E."/>
            <person name="Gellesch M."/>
            <person name="Goldberg J."/>
            <person name="Griggs A."/>
            <person name="Gujja S."/>
            <person name="Heilman E.R."/>
            <person name="Heiman D.I."/>
            <person name="Hepburn T.A."/>
            <person name="Howarth C."/>
            <person name="Jen D."/>
            <person name="Larson L."/>
            <person name="Lewis B."/>
            <person name="Mehta T."/>
            <person name="Park D."/>
            <person name="Pearson M."/>
            <person name="Richards J."/>
            <person name="Roberts A."/>
            <person name="Saif S."/>
            <person name="Shea T.D."/>
            <person name="Shenoy N."/>
            <person name="Sisk P."/>
            <person name="Stolte C."/>
            <person name="Sykes S.N."/>
            <person name="Thomson T."/>
            <person name="Walk T."/>
            <person name="White J."/>
            <person name="Yandava C."/>
            <person name="Straight P."/>
            <person name="Clardy J."/>
            <person name="Hung D."/>
            <person name="Kolter R."/>
            <person name="Mekalanos J."/>
            <person name="Walker S."/>
            <person name="Walsh C.T."/>
            <person name="Wieland-Brown L.C."/>
            <person name="Haas B."/>
            <person name="Nusbaum C."/>
            <person name="Birren B."/>
        </authorList>
    </citation>
    <scope>NUCLEOTIDE SEQUENCE [LARGE SCALE GENOMIC DNA]</scope>
    <source>
        <strain evidence="2">ATCC 29083</strain>
    </source>
</reference>
<accession>B5I178</accession>
<evidence type="ECO:0000313" key="2">
    <source>
        <dbReference type="EMBL" id="EDY58833.1"/>
    </source>
</evidence>
<dbReference type="AlphaFoldDB" id="B5I178"/>
<feature type="region of interest" description="Disordered" evidence="1">
    <location>
        <begin position="1"/>
        <end position="80"/>
    </location>
</feature>
<dbReference type="Proteomes" id="UP000002785">
    <property type="component" value="Chromosome"/>
</dbReference>
<dbReference type="HOGENOM" id="CLU_2588353_0_0_11"/>
<feature type="compositionally biased region" description="Basic and acidic residues" evidence="1">
    <location>
        <begin position="53"/>
        <end position="67"/>
    </location>
</feature>